<dbReference type="Pfam" id="PF09939">
    <property type="entry name" value="DUF2171"/>
    <property type="match status" value="1"/>
</dbReference>
<evidence type="ECO:0000313" key="2">
    <source>
        <dbReference type="Proteomes" id="UP000280834"/>
    </source>
</evidence>
<dbReference type="Proteomes" id="UP000280834">
    <property type="component" value="Unassembled WGS sequence"/>
</dbReference>
<name>A0A0R3QBE6_9BILA</name>
<reference evidence="3" key="1">
    <citation type="submission" date="2017-02" db="UniProtKB">
        <authorList>
            <consortium name="WormBaseParasite"/>
        </authorList>
    </citation>
    <scope>IDENTIFICATION</scope>
</reference>
<dbReference type="WBParaSite" id="BTMF_0000367101-mRNA-1">
    <property type="protein sequence ID" value="BTMF_0000367101-mRNA-1"/>
    <property type="gene ID" value="BTMF_0000367101"/>
</dbReference>
<evidence type="ECO:0000313" key="1">
    <source>
        <dbReference type="EMBL" id="VDO13763.1"/>
    </source>
</evidence>
<gene>
    <name evidence="1" type="ORF">BTMF_LOCUS2978</name>
</gene>
<keyword evidence="2" id="KW-1185">Reference proteome</keyword>
<sequence length="79" mass="8905">MSNVNINEIKEHAPVIASCGTEIGKVDHLEGQDKIKLTRSDDENNEHHLIPISWVSEIKDGSVILNKNSEDARNEWQTL</sequence>
<protein>
    <submittedName>
        <fullName evidence="3">DUF2171 domain-containing protein</fullName>
    </submittedName>
</protein>
<proteinExistence type="predicted"/>
<dbReference type="AlphaFoldDB" id="A0A0R3QBE6"/>
<dbReference type="InterPro" id="IPR018684">
    <property type="entry name" value="DUF2171"/>
</dbReference>
<organism evidence="3">
    <name type="scientific">Brugia timori</name>
    <dbReference type="NCBI Taxonomy" id="42155"/>
    <lineage>
        <taxon>Eukaryota</taxon>
        <taxon>Metazoa</taxon>
        <taxon>Ecdysozoa</taxon>
        <taxon>Nematoda</taxon>
        <taxon>Chromadorea</taxon>
        <taxon>Rhabditida</taxon>
        <taxon>Spirurina</taxon>
        <taxon>Spiruromorpha</taxon>
        <taxon>Filarioidea</taxon>
        <taxon>Onchocercidae</taxon>
        <taxon>Brugia</taxon>
    </lineage>
</organism>
<accession>A0A0R3QBE6</accession>
<reference evidence="1 2" key="2">
    <citation type="submission" date="2018-11" db="EMBL/GenBank/DDBJ databases">
        <authorList>
            <consortium name="Pathogen Informatics"/>
        </authorList>
    </citation>
    <scope>NUCLEOTIDE SEQUENCE [LARGE SCALE GENOMIC DNA]</scope>
</reference>
<evidence type="ECO:0000313" key="3">
    <source>
        <dbReference type="WBParaSite" id="BTMF_0000367101-mRNA-1"/>
    </source>
</evidence>
<dbReference type="EMBL" id="UZAG01002595">
    <property type="protein sequence ID" value="VDO13763.1"/>
    <property type="molecule type" value="Genomic_DNA"/>
</dbReference>